<accession>A0AAW2Z166</accession>
<dbReference type="AlphaFoldDB" id="A0AAW2Z166"/>
<protein>
    <submittedName>
        <fullName evidence="1">Uncharacterized protein</fullName>
    </submittedName>
</protein>
<name>A0AAW2Z166_9EUKA</name>
<keyword evidence="2" id="KW-1185">Reference proteome</keyword>
<dbReference type="Proteomes" id="UP001431209">
    <property type="component" value="Unassembled WGS sequence"/>
</dbReference>
<sequence length="80" mass="9206">MIDKVVTQPSKSDCYQQLSHALSKKPSCHHLNRWSFFCCLEHCLPRVHNWISRFVGTVTCQMGCKMISSQKYQAGANVKF</sequence>
<evidence type="ECO:0000313" key="1">
    <source>
        <dbReference type="EMBL" id="KAL0482669.1"/>
    </source>
</evidence>
<evidence type="ECO:0000313" key="2">
    <source>
        <dbReference type="Proteomes" id="UP001431209"/>
    </source>
</evidence>
<proteinExistence type="predicted"/>
<reference evidence="1 2" key="1">
    <citation type="submission" date="2024-03" db="EMBL/GenBank/DDBJ databases">
        <title>The Acrasis kona genome and developmental transcriptomes reveal deep origins of eukaryotic multicellular pathways.</title>
        <authorList>
            <person name="Sheikh S."/>
            <person name="Fu C.-J."/>
            <person name="Brown M.W."/>
            <person name="Baldauf S.L."/>
        </authorList>
    </citation>
    <scope>NUCLEOTIDE SEQUENCE [LARGE SCALE GENOMIC DNA]</scope>
    <source>
        <strain evidence="1 2">ATCC MYA-3509</strain>
    </source>
</reference>
<gene>
    <name evidence="1" type="ORF">AKO1_002659</name>
</gene>
<dbReference type="EMBL" id="JAOPGA020000882">
    <property type="protein sequence ID" value="KAL0482669.1"/>
    <property type="molecule type" value="Genomic_DNA"/>
</dbReference>
<organism evidence="1 2">
    <name type="scientific">Acrasis kona</name>
    <dbReference type="NCBI Taxonomy" id="1008807"/>
    <lineage>
        <taxon>Eukaryota</taxon>
        <taxon>Discoba</taxon>
        <taxon>Heterolobosea</taxon>
        <taxon>Tetramitia</taxon>
        <taxon>Eutetramitia</taxon>
        <taxon>Acrasidae</taxon>
        <taxon>Acrasis</taxon>
    </lineage>
</organism>
<comment type="caution">
    <text evidence="1">The sequence shown here is derived from an EMBL/GenBank/DDBJ whole genome shotgun (WGS) entry which is preliminary data.</text>
</comment>